<dbReference type="EMBL" id="AONC01000055">
    <property type="protein sequence ID" value="EXJ13852.1"/>
    <property type="molecule type" value="Genomic_DNA"/>
</dbReference>
<sequence>MDNFRNSRNKLAYAYLLAPQGLERKATIAVRFLKRKTAELAALEQEIEQLRAEVAQLPAAQRTTSPDHDS</sequence>
<keyword evidence="1" id="KW-0175">Coiled coil</keyword>
<feature type="coiled-coil region" evidence="1">
    <location>
        <begin position="33"/>
        <end position="60"/>
    </location>
</feature>
<evidence type="ECO:0000313" key="2">
    <source>
        <dbReference type="EMBL" id="EXJ13852.1"/>
    </source>
</evidence>
<dbReference type="Proteomes" id="UP000019460">
    <property type="component" value="Unassembled WGS sequence"/>
</dbReference>
<evidence type="ECO:0000313" key="3">
    <source>
        <dbReference type="Proteomes" id="UP000019460"/>
    </source>
</evidence>
<dbReference type="STRING" id="1249627.D779_3215"/>
<name>W9VCV4_9GAMM</name>
<comment type="caution">
    <text evidence="2">The sequence shown here is derived from an EMBL/GenBank/DDBJ whole genome shotgun (WGS) entry which is preliminary data.</text>
</comment>
<gene>
    <name evidence="2" type="ORF">D779_3215</name>
</gene>
<reference evidence="2 3" key="1">
    <citation type="submission" date="2012-11" db="EMBL/GenBank/DDBJ databases">
        <title>Genome assembly of Thiorhodococcus sp. AK35.</title>
        <authorList>
            <person name="Nupur N."/>
            <person name="Khatri I."/>
            <person name="Subramanian S."/>
            <person name="Pinnaka A."/>
        </authorList>
    </citation>
    <scope>NUCLEOTIDE SEQUENCE [LARGE SCALE GENOMIC DNA]</scope>
    <source>
        <strain evidence="2 3">AK35</strain>
    </source>
</reference>
<dbReference type="AlphaFoldDB" id="W9VCV4"/>
<dbReference type="eggNOG" id="COG1846">
    <property type="taxonomic scope" value="Bacteria"/>
</dbReference>
<keyword evidence="3" id="KW-1185">Reference proteome</keyword>
<evidence type="ECO:0000256" key="1">
    <source>
        <dbReference type="SAM" id="Coils"/>
    </source>
</evidence>
<organism evidence="2 3">
    <name type="scientific">Imhoffiella purpurea</name>
    <dbReference type="NCBI Taxonomy" id="1249627"/>
    <lineage>
        <taxon>Bacteria</taxon>
        <taxon>Pseudomonadati</taxon>
        <taxon>Pseudomonadota</taxon>
        <taxon>Gammaproteobacteria</taxon>
        <taxon>Chromatiales</taxon>
        <taxon>Chromatiaceae</taxon>
        <taxon>Imhoffiella</taxon>
    </lineage>
</organism>
<proteinExistence type="predicted"/>
<accession>W9VCV4</accession>
<protein>
    <submittedName>
        <fullName evidence="2">Uncharacterized protein</fullName>
    </submittedName>
</protein>